<evidence type="ECO:0000256" key="3">
    <source>
        <dbReference type="ARBA" id="ARBA00022989"/>
    </source>
</evidence>
<evidence type="ECO:0000259" key="5">
    <source>
        <dbReference type="PROSITE" id="PS51469"/>
    </source>
</evidence>
<dbReference type="InterPro" id="IPR012919">
    <property type="entry name" value="SUN_dom"/>
</dbReference>
<dbReference type="InterPro" id="IPR045119">
    <property type="entry name" value="SUN1-5"/>
</dbReference>
<dbReference type="PANTHER" id="PTHR12911">
    <property type="entry name" value="SAD1/UNC-84-LIKE PROTEIN-RELATED"/>
    <property type="match status" value="1"/>
</dbReference>
<dbReference type="GeneTree" id="ENSGT00940000155225"/>
<reference evidence="6" key="2">
    <citation type="submission" date="2025-09" db="UniProtKB">
        <authorList>
            <consortium name="Ensembl"/>
        </authorList>
    </citation>
    <scope>IDENTIFICATION</scope>
</reference>
<dbReference type="Ensembl" id="ENSCVAT00000033042.1">
    <property type="protein sequence ID" value="ENSCVAP00000019209.1"/>
    <property type="gene ID" value="ENSCVAG00000022547.1"/>
</dbReference>
<evidence type="ECO:0000313" key="7">
    <source>
        <dbReference type="Proteomes" id="UP000265020"/>
    </source>
</evidence>
<keyword evidence="3" id="KW-1133">Transmembrane helix</keyword>
<reference evidence="6" key="1">
    <citation type="submission" date="2025-08" db="UniProtKB">
        <authorList>
            <consortium name="Ensembl"/>
        </authorList>
    </citation>
    <scope>IDENTIFICATION</scope>
</reference>
<evidence type="ECO:0000256" key="4">
    <source>
        <dbReference type="ARBA" id="ARBA00023136"/>
    </source>
</evidence>
<dbReference type="AlphaFoldDB" id="A0A3Q2DKK4"/>
<dbReference type="Proteomes" id="UP000265020">
    <property type="component" value="Unassembled WGS sequence"/>
</dbReference>
<sequence>EGIDYIMSLFRIITEKTLIPECQDQEPRFKELQEKLLILEKNIGYLLPPADLLPNFALKSLGAKIVHSMTSDTYQSQDTFSCFGFLIRPPAISPDIVIQGVSHPLPGKCWPFGGSKGRISISLPNNVLISHVSLNHIPKRISIHGTISSAPKEFSIYGKKDLESDESLLGTFLYDEDGDQLQIFKLPDYVTGSFRYITLQVKSNWGNPDYTCLYGFRVHGKLEK</sequence>
<keyword evidence="4" id="KW-0472">Membrane</keyword>
<proteinExistence type="predicted"/>
<organism evidence="6 7">
    <name type="scientific">Cyprinodon variegatus</name>
    <name type="common">Sheepshead minnow</name>
    <dbReference type="NCBI Taxonomy" id="28743"/>
    <lineage>
        <taxon>Eukaryota</taxon>
        <taxon>Metazoa</taxon>
        <taxon>Chordata</taxon>
        <taxon>Craniata</taxon>
        <taxon>Vertebrata</taxon>
        <taxon>Euteleostomi</taxon>
        <taxon>Actinopterygii</taxon>
        <taxon>Neopterygii</taxon>
        <taxon>Teleostei</taxon>
        <taxon>Neoteleostei</taxon>
        <taxon>Acanthomorphata</taxon>
        <taxon>Ovalentaria</taxon>
        <taxon>Atherinomorphae</taxon>
        <taxon>Cyprinodontiformes</taxon>
        <taxon>Cyprinodontidae</taxon>
        <taxon>Cyprinodon</taxon>
    </lineage>
</organism>
<dbReference type="PROSITE" id="PS51469">
    <property type="entry name" value="SUN"/>
    <property type="match status" value="1"/>
</dbReference>
<dbReference type="GO" id="GO:0043495">
    <property type="term" value="F:protein-membrane adaptor activity"/>
    <property type="evidence" value="ECO:0007669"/>
    <property type="project" value="TreeGrafter"/>
</dbReference>
<accession>A0A3Q2DKK4</accession>
<keyword evidence="7" id="KW-1185">Reference proteome</keyword>
<dbReference type="OMA" id="VIKGRTH"/>
<evidence type="ECO:0000256" key="1">
    <source>
        <dbReference type="ARBA" id="ARBA00004540"/>
    </source>
</evidence>
<dbReference type="GO" id="GO:0005637">
    <property type="term" value="C:nuclear inner membrane"/>
    <property type="evidence" value="ECO:0007669"/>
    <property type="project" value="UniProtKB-SubCell"/>
</dbReference>
<protein>
    <recommendedName>
        <fullName evidence="5">SUN domain-containing protein</fullName>
    </recommendedName>
</protein>
<evidence type="ECO:0000313" key="6">
    <source>
        <dbReference type="Ensembl" id="ENSCVAP00000019209.1"/>
    </source>
</evidence>
<dbReference type="Pfam" id="PF07738">
    <property type="entry name" value="Sad1_UNC"/>
    <property type="match status" value="1"/>
</dbReference>
<feature type="domain" description="SUN" evidence="5">
    <location>
        <begin position="62"/>
        <end position="223"/>
    </location>
</feature>
<dbReference type="Gene3D" id="2.60.120.260">
    <property type="entry name" value="Galactose-binding domain-like"/>
    <property type="match status" value="1"/>
</dbReference>
<dbReference type="PANTHER" id="PTHR12911:SF8">
    <property type="entry name" value="KLAROID PROTEIN-RELATED"/>
    <property type="match status" value="1"/>
</dbReference>
<comment type="subcellular location">
    <subcellularLocation>
        <location evidence="1">Nucleus inner membrane</location>
    </subcellularLocation>
</comment>
<evidence type="ECO:0000256" key="2">
    <source>
        <dbReference type="ARBA" id="ARBA00022692"/>
    </source>
</evidence>
<name>A0A3Q2DKK4_CYPVA</name>
<keyword evidence="2" id="KW-0812">Transmembrane</keyword>
<dbReference type="STRING" id="28743.ENSCVAP00000019209"/>